<feature type="non-terminal residue" evidence="1">
    <location>
        <position position="187"/>
    </location>
</feature>
<reference evidence="1" key="1">
    <citation type="journal article" date="2014" name="Front. Microbiol.">
        <title>High frequency of phylogenetically diverse reductive dehalogenase-homologous genes in deep subseafloor sedimentary metagenomes.</title>
        <authorList>
            <person name="Kawai M."/>
            <person name="Futagami T."/>
            <person name="Toyoda A."/>
            <person name="Takaki Y."/>
            <person name="Nishi S."/>
            <person name="Hori S."/>
            <person name="Arai W."/>
            <person name="Tsubouchi T."/>
            <person name="Morono Y."/>
            <person name="Uchiyama I."/>
            <person name="Ito T."/>
            <person name="Fujiyama A."/>
            <person name="Inagaki F."/>
            <person name="Takami H."/>
        </authorList>
    </citation>
    <scope>NUCLEOTIDE SEQUENCE</scope>
    <source>
        <strain evidence="1">Expedition CK06-06</strain>
    </source>
</reference>
<proteinExistence type="predicted"/>
<dbReference type="AlphaFoldDB" id="X0VDZ4"/>
<comment type="caution">
    <text evidence="1">The sequence shown here is derived from an EMBL/GenBank/DDBJ whole genome shotgun (WGS) entry which is preliminary data.</text>
</comment>
<gene>
    <name evidence="1" type="ORF">S01H1_58057</name>
</gene>
<evidence type="ECO:0000313" key="1">
    <source>
        <dbReference type="EMBL" id="GAG16560.1"/>
    </source>
</evidence>
<dbReference type="EMBL" id="BARS01037898">
    <property type="protein sequence ID" value="GAG16560.1"/>
    <property type="molecule type" value="Genomic_DNA"/>
</dbReference>
<name>X0VDZ4_9ZZZZ</name>
<accession>X0VDZ4</accession>
<protein>
    <submittedName>
        <fullName evidence="1">Uncharacterized protein</fullName>
    </submittedName>
</protein>
<sequence length="187" mass="22052">MIERIKQDTQNKHEETKMYNELRIELGALATGMFYNAQEERIKAFNRIRQIIFRKIEGIDLTDKQDKKKEDEKHKEKYTDAKLLKYIQEQKAKLSKEEEDYIEKIMELLKNARTRENEHKALMAFYVEQEPIYKWLDNIKGISTLNSANLLQYFGYCEKAKHCSSLWKYAGLHVVDGKAPKLSKGAG</sequence>
<organism evidence="1">
    <name type="scientific">marine sediment metagenome</name>
    <dbReference type="NCBI Taxonomy" id="412755"/>
    <lineage>
        <taxon>unclassified sequences</taxon>
        <taxon>metagenomes</taxon>
        <taxon>ecological metagenomes</taxon>
    </lineage>
</organism>